<evidence type="ECO:0000313" key="3">
    <source>
        <dbReference type="EMBL" id="OZG51474.1"/>
    </source>
</evidence>
<feature type="transmembrane region" description="Helical" evidence="2">
    <location>
        <begin position="282"/>
        <end position="303"/>
    </location>
</feature>
<feature type="transmembrane region" description="Helical" evidence="2">
    <location>
        <begin position="256"/>
        <end position="276"/>
    </location>
</feature>
<sequence length="402" mass="43457">MNVFPQTPVSGDDAGRSGGMPDTSILSAGPAGTSPEDNAFAQAIDLDARIARFNAGSGGAYGKILGEDLRLARGIIVDSNALYCEVSQGSGSSDGYTPTMAWFHYFLVAFTDVHGRQVRVWSGDVPYSARDLELGSAVVVQYANRESADDIRIRRIFTYPDFNVSMPGTVRDVQGGAGIAPAGRRAHHVSGEDDYQDPRSFGAKWRQAPWGTRYGTSGMDGYRLFGRSARPENAGEGETARASVRAARALQAVMEIAGFGFCLSLAVSPLLSMFGVDASLPYRWVATIVFLLVFLICAVTYYLRYGAAKRAAGSAGRPRWHIDERAKVLDAVTVPLFNADAFCGYGYVARLERQTGETVWAMGDPEAGESYLAHDGRPPVAAGDEVTLMRSGKRMYVRRVQE</sequence>
<evidence type="ECO:0000256" key="1">
    <source>
        <dbReference type="SAM" id="MobiDB-lite"/>
    </source>
</evidence>
<comment type="caution">
    <text evidence="3">The sequence shown here is derived from an EMBL/GenBank/DDBJ whole genome shotgun (WGS) entry which is preliminary data.</text>
</comment>
<keyword evidence="2" id="KW-0472">Membrane</keyword>
<evidence type="ECO:0000256" key="2">
    <source>
        <dbReference type="SAM" id="Phobius"/>
    </source>
</evidence>
<gene>
    <name evidence="3" type="ORF">PSRA_1109</name>
</gene>
<keyword evidence="4" id="KW-1185">Reference proteome</keyword>
<evidence type="ECO:0000313" key="4">
    <source>
        <dbReference type="Proteomes" id="UP000216725"/>
    </source>
</evidence>
<reference evidence="3 4" key="1">
    <citation type="journal article" date="2017" name="BMC Genomics">
        <title>Comparative genomic and phylogenomic analyses of the Bifidobacteriaceae family.</title>
        <authorList>
            <person name="Lugli G.A."/>
            <person name="Milani C."/>
            <person name="Turroni F."/>
            <person name="Duranti S."/>
            <person name="Mancabelli L."/>
            <person name="Mangifesta M."/>
            <person name="Ferrario C."/>
            <person name="Modesto M."/>
            <person name="Mattarelli P."/>
            <person name="Jiri K."/>
            <person name="van Sinderen D."/>
            <person name="Ventura M."/>
        </authorList>
    </citation>
    <scope>NUCLEOTIDE SEQUENCE [LARGE SCALE GENOMIC DNA]</scope>
    <source>
        <strain evidence="3 4">DSM 24742</strain>
    </source>
</reference>
<dbReference type="Proteomes" id="UP000216725">
    <property type="component" value="Unassembled WGS sequence"/>
</dbReference>
<dbReference type="OrthoDB" id="3242678at2"/>
<protein>
    <submittedName>
        <fullName evidence="3">Uncharacterized protein</fullName>
    </submittedName>
</protein>
<name>A0A261EX94_9BIFI</name>
<feature type="region of interest" description="Disordered" evidence="1">
    <location>
        <begin position="1"/>
        <end position="33"/>
    </location>
</feature>
<keyword evidence="2" id="KW-0812">Transmembrane</keyword>
<dbReference type="AlphaFoldDB" id="A0A261EX94"/>
<proteinExistence type="predicted"/>
<organism evidence="3 4">
    <name type="scientific">Pseudoscardovia radai</name>
    <dbReference type="NCBI Taxonomy" id="987066"/>
    <lineage>
        <taxon>Bacteria</taxon>
        <taxon>Bacillati</taxon>
        <taxon>Actinomycetota</taxon>
        <taxon>Actinomycetes</taxon>
        <taxon>Bifidobacteriales</taxon>
        <taxon>Bifidobacteriaceae</taxon>
        <taxon>Pseudoscardovia</taxon>
    </lineage>
</organism>
<dbReference type="EMBL" id="MWWR01000008">
    <property type="protein sequence ID" value="OZG51474.1"/>
    <property type="molecule type" value="Genomic_DNA"/>
</dbReference>
<accession>A0A261EX94</accession>
<dbReference type="RefSeq" id="WP_094660925.1">
    <property type="nucleotide sequence ID" value="NZ_JBKZBO010000005.1"/>
</dbReference>
<keyword evidence="2" id="KW-1133">Transmembrane helix</keyword>